<protein>
    <recommendedName>
        <fullName evidence="3">Peptidase A2 domain-containing protein</fullName>
    </recommendedName>
</protein>
<dbReference type="InterPro" id="IPR008919">
    <property type="entry name" value="Retrov_capsid_N"/>
</dbReference>
<dbReference type="PANTHER" id="PTHR33166">
    <property type="entry name" value="GAG_P30 DOMAIN-CONTAINING PROTEIN"/>
    <property type="match status" value="1"/>
</dbReference>
<proteinExistence type="predicted"/>
<comment type="caution">
    <text evidence="1">The sequence shown here is derived from an EMBL/GenBank/DDBJ whole genome shotgun (WGS) entry which is preliminary data.</text>
</comment>
<dbReference type="GO" id="GO:0006508">
    <property type="term" value="P:proteolysis"/>
    <property type="evidence" value="ECO:0007669"/>
    <property type="project" value="InterPro"/>
</dbReference>
<dbReference type="InterPro" id="IPR001969">
    <property type="entry name" value="Aspartic_peptidase_AS"/>
</dbReference>
<dbReference type="PROSITE" id="PS00141">
    <property type="entry name" value="ASP_PROTEASE"/>
    <property type="match status" value="1"/>
</dbReference>
<evidence type="ECO:0000313" key="2">
    <source>
        <dbReference type="Proteomes" id="UP000269221"/>
    </source>
</evidence>
<gene>
    <name evidence="1" type="ORF">DUI87_01939</name>
</gene>
<dbReference type="Proteomes" id="UP000269221">
    <property type="component" value="Unassembled WGS sequence"/>
</dbReference>
<dbReference type="InterPro" id="IPR050462">
    <property type="entry name" value="Retroviral_Gag-Pol_poly"/>
</dbReference>
<dbReference type="InterPro" id="IPR021109">
    <property type="entry name" value="Peptidase_aspartic_dom_sf"/>
</dbReference>
<evidence type="ECO:0000313" key="1">
    <source>
        <dbReference type="EMBL" id="RMC21082.1"/>
    </source>
</evidence>
<evidence type="ECO:0008006" key="3">
    <source>
        <dbReference type="Google" id="ProtNLM"/>
    </source>
</evidence>
<accession>A0A3M0L5Y8</accession>
<dbReference type="Gene3D" id="1.10.375.10">
    <property type="entry name" value="Human Immunodeficiency Virus Type 1 Capsid Protein"/>
    <property type="match status" value="1"/>
</dbReference>
<dbReference type="SUPFAM" id="SSF47943">
    <property type="entry name" value="Retrovirus capsid protein, N-terminal core domain"/>
    <property type="match status" value="1"/>
</dbReference>
<dbReference type="OrthoDB" id="9422159at2759"/>
<organism evidence="1 2">
    <name type="scientific">Hirundo rustica rustica</name>
    <dbReference type="NCBI Taxonomy" id="333673"/>
    <lineage>
        <taxon>Eukaryota</taxon>
        <taxon>Metazoa</taxon>
        <taxon>Chordata</taxon>
        <taxon>Craniata</taxon>
        <taxon>Vertebrata</taxon>
        <taxon>Euteleostomi</taxon>
        <taxon>Archelosauria</taxon>
        <taxon>Archosauria</taxon>
        <taxon>Dinosauria</taxon>
        <taxon>Saurischia</taxon>
        <taxon>Theropoda</taxon>
        <taxon>Coelurosauria</taxon>
        <taxon>Aves</taxon>
        <taxon>Neognathae</taxon>
        <taxon>Neoaves</taxon>
        <taxon>Telluraves</taxon>
        <taxon>Australaves</taxon>
        <taxon>Passeriformes</taxon>
        <taxon>Sylvioidea</taxon>
        <taxon>Hirundinidae</taxon>
        <taxon>Hirundo</taxon>
    </lineage>
</organism>
<dbReference type="EMBL" id="QRBI01000093">
    <property type="protein sequence ID" value="RMC21082.1"/>
    <property type="molecule type" value="Genomic_DNA"/>
</dbReference>
<dbReference type="GO" id="GO:0004190">
    <property type="term" value="F:aspartic-type endopeptidase activity"/>
    <property type="evidence" value="ECO:0007669"/>
    <property type="project" value="InterPro"/>
</dbReference>
<reference evidence="1 2" key="1">
    <citation type="submission" date="2018-07" db="EMBL/GenBank/DDBJ databases">
        <title>A high quality draft genome assembly of the barn swallow (H. rustica rustica).</title>
        <authorList>
            <person name="Formenti G."/>
            <person name="Chiara M."/>
            <person name="Poveda L."/>
            <person name="Francoijs K.-J."/>
            <person name="Bonisoli-Alquati A."/>
            <person name="Canova L."/>
            <person name="Gianfranceschi L."/>
            <person name="Horner D.S."/>
            <person name="Saino N."/>
        </authorList>
    </citation>
    <scope>NUCLEOTIDE SEQUENCE [LARGE SCALE GENOMIC DNA]</scope>
    <source>
        <strain evidence="1">Chelidonia</strain>
        <tissue evidence="1">Blood</tissue>
    </source>
</reference>
<keyword evidence="2" id="KW-1185">Reference proteome</keyword>
<dbReference type="STRING" id="333673.A0A3M0L5Y8"/>
<name>A0A3M0L5Y8_HIRRU</name>
<dbReference type="GO" id="GO:0016032">
    <property type="term" value="P:viral process"/>
    <property type="evidence" value="ECO:0007669"/>
    <property type="project" value="InterPro"/>
</dbReference>
<dbReference type="AlphaFoldDB" id="A0A3M0L5Y8"/>
<dbReference type="SUPFAM" id="SSF50630">
    <property type="entry name" value="Acid proteases"/>
    <property type="match status" value="1"/>
</dbReference>
<sequence length="171" mass="19466">MPQAPLLDPSSPELELASIFSPALQVPQNPQEASDTSFIAWTRHISHGQPHLNCVLKHLGKTITLTGLIDTGTDITLMSKNLRLQDWTIVPTLDRLAVIWKQSAGTYRENPDKMARVVKMITKTQNLDWNDIRVILDTLMDSTEKEMVLRVARERVREDIRNELVNRNFGL</sequence>